<keyword evidence="2" id="KW-0413">Isomerase</keyword>
<dbReference type="Gene3D" id="3.10.310.10">
    <property type="entry name" value="Diaminopimelate Epimerase, Chain A, domain 1"/>
    <property type="match status" value="2"/>
</dbReference>
<evidence type="ECO:0000313" key="5">
    <source>
        <dbReference type="Proteomes" id="UP000000440"/>
    </source>
</evidence>
<dbReference type="PANTHER" id="PTHR13774">
    <property type="entry name" value="PHENAZINE BIOSYNTHESIS PROTEIN"/>
    <property type="match status" value="1"/>
</dbReference>
<proteinExistence type="inferred from homology"/>
<dbReference type="AlphaFoldDB" id="Q8DM57"/>
<dbReference type="PATRIC" id="fig|197221.4.peg.279"/>
<dbReference type="GO" id="GO:0016853">
    <property type="term" value="F:isomerase activity"/>
    <property type="evidence" value="ECO:0007669"/>
    <property type="project" value="UniProtKB-KW"/>
</dbReference>
<dbReference type="InterPro" id="IPR003719">
    <property type="entry name" value="Phenazine_PhzF-like"/>
</dbReference>
<name>Q8DM57_THEVB</name>
<dbReference type="EMBL" id="BA000039">
    <property type="protein sequence ID" value="BAC07819.1"/>
    <property type="molecule type" value="Genomic_DNA"/>
</dbReference>
<sequence>MARNVRSTQYVLCSIYRIDFTVFGGRMPLPLYQVDAFTQEPFRGNPAAVCVLRTFFEDRTLAAIAREMNLSETAFVVPLARGFHLRWFTPVAEVALCGHATLATAHVLWQHEGVVEDLEFHTPSGLLRAQRLGDWIALDFPQQPVTPLEDQQVQASIITALGTTPLFMGQAGSDLLVELAAADAVAQLKPDFDQIARLPCRGLIVTARSENYEYDIISRFFAPQLGIPEDPVTGSAHCSLYPYWQAKLGQRELVAYQASARGGVIRMQPQGGDRLLLLGQAVTIFSGELLL</sequence>
<dbReference type="SUPFAM" id="SSF54506">
    <property type="entry name" value="Diaminopimelate epimerase-like"/>
    <property type="match status" value="1"/>
</dbReference>
<dbReference type="Pfam" id="PF02567">
    <property type="entry name" value="PhzC-PhzF"/>
    <property type="match status" value="1"/>
</dbReference>
<reference evidence="4 5" key="1">
    <citation type="journal article" date="2002" name="DNA Res.">
        <title>Complete genome structure of the thermophilic cyanobacterium Thermosynechococcus elongatus BP-1.</title>
        <authorList>
            <person name="Nakamura Y."/>
            <person name="Kaneko T."/>
            <person name="Sato S."/>
            <person name="Ikeuchi M."/>
            <person name="Katoh H."/>
            <person name="Sasamoto S."/>
            <person name="Watanabe A."/>
            <person name="Iriguchi M."/>
            <person name="Kawashima K."/>
            <person name="Kimura T."/>
            <person name="Kishida Y."/>
            <person name="Kiyokawa C."/>
            <person name="Kohara M."/>
            <person name="Matsumoto M."/>
            <person name="Matsuno A."/>
            <person name="Nakazaki N."/>
            <person name="Shimpo S."/>
            <person name="Sugimoto M."/>
            <person name="Takeuchi C."/>
            <person name="Yamada M."/>
            <person name="Tabata S."/>
        </authorList>
    </citation>
    <scope>NUCLEOTIDE SEQUENCE [LARGE SCALE GENOMIC DNA]</scope>
    <source>
        <strain evidence="5">IAM M-273 / NIES-2133 / BP-1</strain>
    </source>
</reference>
<accession>Q8DM57</accession>
<evidence type="ECO:0000256" key="1">
    <source>
        <dbReference type="ARBA" id="ARBA00008270"/>
    </source>
</evidence>
<evidence type="ECO:0000313" key="4">
    <source>
        <dbReference type="EMBL" id="BAC07819.1"/>
    </source>
</evidence>
<dbReference type="NCBIfam" id="TIGR00654">
    <property type="entry name" value="PhzF_family"/>
    <property type="match status" value="1"/>
</dbReference>
<evidence type="ECO:0000256" key="3">
    <source>
        <dbReference type="PIRSR" id="PIRSR016184-1"/>
    </source>
</evidence>
<evidence type="ECO:0000256" key="2">
    <source>
        <dbReference type="ARBA" id="ARBA00023235"/>
    </source>
</evidence>
<gene>
    <name evidence="4" type="ordered locus">tll0266</name>
</gene>
<protein>
    <submittedName>
        <fullName evidence="4">Tll0266 protein</fullName>
    </submittedName>
</protein>
<dbReference type="PANTHER" id="PTHR13774:SF17">
    <property type="entry name" value="PHENAZINE BIOSYNTHESIS-LIKE DOMAIN-CONTAINING PROTEIN"/>
    <property type="match status" value="1"/>
</dbReference>
<feature type="active site" evidence="3">
    <location>
        <position position="72"/>
    </location>
</feature>
<dbReference type="EnsemblBacteria" id="BAC07819">
    <property type="protein sequence ID" value="BAC07819"/>
    <property type="gene ID" value="BAC07819"/>
</dbReference>
<dbReference type="eggNOG" id="COG0384">
    <property type="taxonomic scope" value="Bacteria"/>
</dbReference>
<dbReference type="Proteomes" id="UP000000440">
    <property type="component" value="Chromosome"/>
</dbReference>
<organism evidence="4 5">
    <name type="scientific">Thermosynechococcus vestitus (strain NIES-2133 / IAM M-273 / BP-1)</name>
    <dbReference type="NCBI Taxonomy" id="197221"/>
    <lineage>
        <taxon>Bacteria</taxon>
        <taxon>Bacillati</taxon>
        <taxon>Cyanobacteriota</taxon>
        <taxon>Cyanophyceae</taxon>
        <taxon>Acaryochloridales</taxon>
        <taxon>Thermosynechococcaceae</taxon>
        <taxon>Thermosynechococcus</taxon>
    </lineage>
</organism>
<dbReference type="PIRSF" id="PIRSF016184">
    <property type="entry name" value="PhzC_PhzF"/>
    <property type="match status" value="1"/>
</dbReference>
<keyword evidence="5" id="KW-1185">Reference proteome</keyword>
<comment type="similarity">
    <text evidence="1">Belongs to the PhzF family.</text>
</comment>
<dbReference type="KEGG" id="tel:tll0266"/>
<dbReference type="GO" id="GO:0005737">
    <property type="term" value="C:cytoplasm"/>
    <property type="evidence" value="ECO:0007669"/>
    <property type="project" value="TreeGrafter"/>
</dbReference>